<evidence type="ECO:0000256" key="4">
    <source>
        <dbReference type="SAM" id="MobiDB-lite"/>
    </source>
</evidence>
<dbReference type="Proteomes" id="UP001187471">
    <property type="component" value="Unassembled WGS sequence"/>
</dbReference>
<dbReference type="PANTHER" id="PTHR33388:SF1">
    <property type="entry name" value="PROTEIN SPEAR2"/>
    <property type="match status" value="1"/>
</dbReference>
<accession>A0AA88RJE2</accession>
<proteinExistence type="predicted"/>
<comment type="caution">
    <text evidence="5">The sequence shown here is derived from an EMBL/GenBank/DDBJ whole genome shotgun (WGS) entry which is preliminary data.</text>
</comment>
<evidence type="ECO:0000256" key="2">
    <source>
        <dbReference type="ARBA" id="ARBA00023015"/>
    </source>
</evidence>
<keyword evidence="2" id="KW-0805">Transcription regulation</keyword>
<feature type="region of interest" description="Disordered" evidence="4">
    <location>
        <begin position="131"/>
        <end position="151"/>
    </location>
</feature>
<dbReference type="GO" id="GO:0003700">
    <property type="term" value="F:DNA-binding transcription factor activity"/>
    <property type="evidence" value="ECO:0007669"/>
    <property type="project" value="InterPro"/>
</dbReference>
<keyword evidence="1" id="KW-0678">Repressor</keyword>
<sequence>CPNFRPNIPPAPIPLPPPPPPPPPPPDLHSPNPIYRPAPLIPNVDHLRPNSVPSSKPMNVGGGEIGWSRNLGSGHGNWPRLWNGEYNVQGENHRLDHHGYEYRSNMSFPYDSNARVWPLPNVVQRSQQFQQPSSSSMVGQMEPPSNQSYSGSNYTNLWPEEQKMVGMKRPYPFSVDNAPGPSFNSKLPPVYVSPISRPDESAPCTNGGSINIEPANPVFREHPLSSSSMSEPNQRNVTKENGGLNGEFLTLAPPVTAQPHSSSKQKYFSPYLSQLSRELPEFDSLPYQGTTEDWTRSPGLGGSTQQPFFSFFPLAKTQNDQAATTTSDNNGDAAESVDLNLKL</sequence>
<feature type="compositionally biased region" description="Pro residues" evidence="4">
    <location>
        <begin position="7"/>
        <end position="40"/>
    </location>
</feature>
<keyword evidence="6" id="KW-1185">Reference proteome</keyword>
<feature type="region of interest" description="Disordered" evidence="4">
    <location>
        <begin position="1"/>
        <end position="60"/>
    </location>
</feature>
<dbReference type="PANTHER" id="PTHR33388">
    <property type="entry name" value="OS01G0212500 PROTEIN"/>
    <property type="match status" value="1"/>
</dbReference>
<keyword evidence="3" id="KW-0804">Transcription</keyword>
<gene>
    <name evidence="5" type="ORF">RJ640_004389</name>
</gene>
<evidence type="ECO:0000313" key="6">
    <source>
        <dbReference type="Proteomes" id="UP001187471"/>
    </source>
</evidence>
<evidence type="ECO:0000256" key="1">
    <source>
        <dbReference type="ARBA" id="ARBA00022491"/>
    </source>
</evidence>
<evidence type="ECO:0000313" key="5">
    <source>
        <dbReference type="EMBL" id="KAK2986633.1"/>
    </source>
</evidence>
<feature type="non-terminal residue" evidence="5">
    <location>
        <position position="1"/>
    </location>
</feature>
<dbReference type="EMBL" id="JAVXUO010001040">
    <property type="protein sequence ID" value="KAK2986633.1"/>
    <property type="molecule type" value="Genomic_DNA"/>
</dbReference>
<evidence type="ECO:0000256" key="3">
    <source>
        <dbReference type="ARBA" id="ARBA00023163"/>
    </source>
</evidence>
<dbReference type="InterPro" id="IPR040356">
    <property type="entry name" value="SPEAR"/>
</dbReference>
<feature type="region of interest" description="Disordered" evidence="4">
    <location>
        <begin position="319"/>
        <end position="343"/>
    </location>
</feature>
<dbReference type="AlphaFoldDB" id="A0AA88RJE2"/>
<organism evidence="5 6">
    <name type="scientific">Escallonia rubra</name>
    <dbReference type="NCBI Taxonomy" id="112253"/>
    <lineage>
        <taxon>Eukaryota</taxon>
        <taxon>Viridiplantae</taxon>
        <taxon>Streptophyta</taxon>
        <taxon>Embryophyta</taxon>
        <taxon>Tracheophyta</taxon>
        <taxon>Spermatophyta</taxon>
        <taxon>Magnoliopsida</taxon>
        <taxon>eudicotyledons</taxon>
        <taxon>Gunneridae</taxon>
        <taxon>Pentapetalae</taxon>
        <taxon>asterids</taxon>
        <taxon>campanulids</taxon>
        <taxon>Escalloniales</taxon>
        <taxon>Escalloniaceae</taxon>
        <taxon>Escallonia</taxon>
    </lineage>
</organism>
<protein>
    <submittedName>
        <fullName evidence="5">Uncharacterized protein</fullName>
    </submittedName>
</protein>
<feature type="compositionally biased region" description="Polar residues" evidence="4">
    <location>
        <begin position="319"/>
        <end position="330"/>
    </location>
</feature>
<name>A0AA88RJE2_9ASTE</name>
<reference evidence="5" key="1">
    <citation type="submission" date="2022-12" db="EMBL/GenBank/DDBJ databases">
        <title>Draft genome assemblies for two species of Escallonia (Escalloniales).</title>
        <authorList>
            <person name="Chanderbali A."/>
            <person name="Dervinis C."/>
            <person name="Anghel I."/>
            <person name="Soltis D."/>
            <person name="Soltis P."/>
            <person name="Zapata F."/>
        </authorList>
    </citation>
    <scope>NUCLEOTIDE SEQUENCE</scope>
    <source>
        <strain evidence="5">UCBG92.1500</strain>
        <tissue evidence="5">Leaf</tissue>
    </source>
</reference>